<dbReference type="InterPro" id="IPR015375">
    <property type="entry name" value="NADH_PPase-like_N"/>
</dbReference>
<dbReference type="GO" id="GO:0005829">
    <property type="term" value="C:cytosol"/>
    <property type="evidence" value="ECO:0007669"/>
    <property type="project" value="TreeGrafter"/>
</dbReference>
<evidence type="ECO:0000256" key="3">
    <source>
        <dbReference type="ARBA" id="ARBA00009595"/>
    </source>
</evidence>
<dbReference type="PANTHER" id="PTHR42904">
    <property type="entry name" value="NUDIX HYDROLASE, NUDC SUBFAMILY"/>
    <property type="match status" value="1"/>
</dbReference>
<proteinExistence type="inferred from homology"/>
<dbReference type="InterPro" id="IPR008136">
    <property type="entry name" value="CinA_C"/>
</dbReference>
<comment type="catalytic activity">
    <reaction evidence="9">
        <text>a 5'-end NAD(+)-phospho-ribonucleoside in mRNA + H2O = a 5'-end phospho-adenosine-phospho-ribonucleoside in mRNA + beta-nicotinamide D-ribonucleotide + 2 H(+)</text>
        <dbReference type="Rhea" id="RHEA:60876"/>
        <dbReference type="Rhea" id="RHEA-COMP:15698"/>
        <dbReference type="Rhea" id="RHEA-COMP:15719"/>
        <dbReference type="ChEBI" id="CHEBI:14649"/>
        <dbReference type="ChEBI" id="CHEBI:15377"/>
        <dbReference type="ChEBI" id="CHEBI:15378"/>
        <dbReference type="ChEBI" id="CHEBI:144029"/>
        <dbReference type="ChEBI" id="CHEBI:144051"/>
    </reaction>
    <physiologicalReaction direction="left-to-right" evidence="9">
        <dbReference type="Rhea" id="RHEA:60877"/>
    </physiologicalReaction>
</comment>
<dbReference type="InterPro" id="IPR049734">
    <property type="entry name" value="NudC-like_C"/>
</dbReference>
<evidence type="ECO:0000313" key="12">
    <source>
        <dbReference type="Proteomes" id="UP001165085"/>
    </source>
</evidence>
<dbReference type="GO" id="GO:0046872">
    <property type="term" value="F:metal ion binding"/>
    <property type="evidence" value="ECO:0007669"/>
    <property type="project" value="UniProtKB-KW"/>
</dbReference>
<keyword evidence="7" id="KW-0460">Magnesium</keyword>
<evidence type="ECO:0000256" key="4">
    <source>
        <dbReference type="ARBA" id="ARBA00012381"/>
    </source>
</evidence>
<dbReference type="OrthoDB" id="10249612at2759"/>
<comment type="caution">
    <text evidence="11">The sequence shown here is derived from an EMBL/GenBank/DDBJ whole genome shotgun (WGS) entry which is preliminary data.</text>
</comment>
<dbReference type="InterPro" id="IPR020084">
    <property type="entry name" value="NUDIX_hydrolase_CS"/>
</dbReference>
<dbReference type="EC" id="3.6.1.22" evidence="4"/>
<dbReference type="PROSITE" id="PS00893">
    <property type="entry name" value="NUDIX_BOX"/>
    <property type="match status" value="1"/>
</dbReference>
<evidence type="ECO:0000256" key="8">
    <source>
        <dbReference type="ARBA" id="ARBA00023027"/>
    </source>
</evidence>
<comment type="cofactor">
    <cofactor evidence="2">
        <name>Zn(2+)</name>
        <dbReference type="ChEBI" id="CHEBI:29105"/>
    </cofactor>
</comment>
<comment type="cofactor">
    <cofactor evidence="1">
        <name>Mg(2+)</name>
        <dbReference type="ChEBI" id="CHEBI:18420"/>
    </cofactor>
</comment>
<protein>
    <recommendedName>
        <fullName evidence="4">NAD(+) diphosphatase</fullName>
        <ecNumber evidence="4">3.6.1.22</ecNumber>
    </recommendedName>
</protein>
<dbReference type="InterPro" id="IPR036653">
    <property type="entry name" value="CinA-like_C"/>
</dbReference>
<evidence type="ECO:0000256" key="5">
    <source>
        <dbReference type="ARBA" id="ARBA00022723"/>
    </source>
</evidence>
<dbReference type="PANTHER" id="PTHR42904:SF6">
    <property type="entry name" value="NAD-CAPPED RNA HYDROLASE NUDT12"/>
    <property type="match status" value="1"/>
</dbReference>
<dbReference type="Gene3D" id="3.90.950.20">
    <property type="entry name" value="CinA-like"/>
    <property type="match status" value="1"/>
</dbReference>
<dbReference type="GO" id="GO:0035529">
    <property type="term" value="F:NADH pyrophosphatase activity"/>
    <property type="evidence" value="ECO:0007669"/>
    <property type="project" value="TreeGrafter"/>
</dbReference>
<evidence type="ECO:0000256" key="6">
    <source>
        <dbReference type="ARBA" id="ARBA00022801"/>
    </source>
</evidence>
<dbReference type="Pfam" id="PF02464">
    <property type="entry name" value="CinA"/>
    <property type="match status" value="1"/>
</dbReference>
<dbReference type="GO" id="GO:0019677">
    <property type="term" value="P:NAD+ catabolic process"/>
    <property type="evidence" value="ECO:0007669"/>
    <property type="project" value="TreeGrafter"/>
</dbReference>
<evidence type="ECO:0000256" key="1">
    <source>
        <dbReference type="ARBA" id="ARBA00001946"/>
    </source>
</evidence>
<dbReference type="Pfam" id="PF00293">
    <property type="entry name" value="NUDIX"/>
    <property type="match status" value="1"/>
</dbReference>
<evidence type="ECO:0000259" key="10">
    <source>
        <dbReference type="PROSITE" id="PS51462"/>
    </source>
</evidence>
<dbReference type="GO" id="GO:0006742">
    <property type="term" value="P:NADP+ catabolic process"/>
    <property type="evidence" value="ECO:0007669"/>
    <property type="project" value="TreeGrafter"/>
</dbReference>
<dbReference type="Gene3D" id="3.90.79.20">
    <property type="match status" value="1"/>
</dbReference>
<dbReference type="EMBL" id="BRXY01000006">
    <property type="protein sequence ID" value="GMH51809.1"/>
    <property type="molecule type" value="Genomic_DNA"/>
</dbReference>
<dbReference type="SUPFAM" id="SSF142433">
    <property type="entry name" value="CinA-like"/>
    <property type="match status" value="1"/>
</dbReference>
<dbReference type="AlphaFoldDB" id="A0A9W6ZCJ5"/>
<dbReference type="InterPro" id="IPR000086">
    <property type="entry name" value="NUDIX_hydrolase_dom"/>
</dbReference>
<keyword evidence="6" id="KW-0378">Hydrolase</keyword>
<sequence length="496" mass="54881">MSSRAFRYVVEALRQRGKTVTTVESTTGGLISSSIMKVDGASAVYYGGSVAYNTRRCKPVLLNDAELHESLINTPDTDNSSTLSEGERYKRSKLHWTEKNALAFCKTMGTDFAVAEGGAAGPTFRPKDLVAGFSAIAIAARDPVTDRVEIVARSLIESSHADREKNMELFASSAARELLGAVTKDTGLDRRVELRTDSEKLDALVDDEQSRFVVVNNSNTLFESTGTALSILPKSEAKQFLTEPLDMSNCTFLGFTKDTPLFAFQATENLSDPNFMDTRTQNPFLDFTENQVALTATALMNWQRATKFCSKCGSATKLTQGGHCSVCTDDSCKTMTFPRNDPAVIVAVTSRCNSKILLARSPRHPEKMFTTLAGFVEAGETFEDAVKREVYEESGMWVDDDVKYLKSQPWPFPQSSMIAFRARCDSSAPLNLDEEELVEARWFTREEVRRACKVEGPVMRPEVAAAALEKDPSLTLLVPPKRVVARELIEKWLSEE</sequence>
<dbReference type="Gene3D" id="3.90.79.10">
    <property type="entry name" value="Nucleoside Triphosphate Pyrophosphohydrolase"/>
    <property type="match status" value="1"/>
</dbReference>
<reference evidence="12" key="1">
    <citation type="journal article" date="2023" name="Commun. Biol.">
        <title>Genome analysis of Parmales, the sister group of diatoms, reveals the evolutionary specialization of diatoms from phago-mixotrophs to photoautotrophs.</title>
        <authorList>
            <person name="Ban H."/>
            <person name="Sato S."/>
            <person name="Yoshikawa S."/>
            <person name="Yamada K."/>
            <person name="Nakamura Y."/>
            <person name="Ichinomiya M."/>
            <person name="Sato N."/>
            <person name="Blanc-Mathieu R."/>
            <person name="Endo H."/>
            <person name="Kuwata A."/>
            <person name="Ogata H."/>
        </authorList>
    </citation>
    <scope>NUCLEOTIDE SEQUENCE [LARGE SCALE GENOMIC DNA]</scope>
    <source>
        <strain evidence="12">NIES 3701</strain>
    </source>
</reference>
<dbReference type="NCBIfam" id="NF001299">
    <property type="entry name" value="PRK00241.1"/>
    <property type="match status" value="1"/>
</dbReference>
<accession>A0A9W6ZCJ5</accession>
<organism evidence="11 12">
    <name type="scientific">Triparma strigata</name>
    <dbReference type="NCBI Taxonomy" id="1606541"/>
    <lineage>
        <taxon>Eukaryota</taxon>
        <taxon>Sar</taxon>
        <taxon>Stramenopiles</taxon>
        <taxon>Ochrophyta</taxon>
        <taxon>Bolidophyceae</taxon>
        <taxon>Parmales</taxon>
        <taxon>Triparmaceae</taxon>
        <taxon>Triparma</taxon>
    </lineage>
</organism>
<dbReference type="InterPro" id="IPR015797">
    <property type="entry name" value="NUDIX_hydrolase-like_dom_sf"/>
</dbReference>
<keyword evidence="12" id="KW-1185">Reference proteome</keyword>
<evidence type="ECO:0000256" key="7">
    <source>
        <dbReference type="ARBA" id="ARBA00022842"/>
    </source>
</evidence>
<keyword evidence="8" id="KW-0520">NAD</keyword>
<dbReference type="InterPro" id="IPR050241">
    <property type="entry name" value="NAD-cap_RNA_hydrolase_NudC"/>
</dbReference>
<name>A0A9W6ZCJ5_9STRA</name>
<dbReference type="SUPFAM" id="SSF55811">
    <property type="entry name" value="Nudix"/>
    <property type="match status" value="1"/>
</dbReference>
<dbReference type="Proteomes" id="UP001165085">
    <property type="component" value="Unassembled WGS sequence"/>
</dbReference>
<dbReference type="PROSITE" id="PS51462">
    <property type="entry name" value="NUDIX"/>
    <property type="match status" value="1"/>
</dbReference>
<dbReference type="CDD" id="cd03429">
    <property type="entry name" value="NUDIX_NADH_pyrophosphatase_Nudt13"/>
    <property type="match status" value="1"/>
</dbReference>
<keyword evidence="5" id="KW-0479">Metal-binding</keyword>
<evidence type="ECO:0000256" key="2">
    <source>
        <dbReference type="ARBA" id="ARBA00001947"/>
    </source>
</evidence>
<evidence type="ECO:0000256" key="9">
    <source>
        <dbReference type="ARBA" id="ARBA00023679"/>
    </source>
</evidence>
<evidence type="ECO:0000313" key="11">
    <source>
        <dbReference type="EMBL" id="GMH51809.1"/>
    </source>
</evidence>
<gene>
    <name evidence="11" type="ORF">TrST_g8716</name>
</gene>
<feature type="domain" description="Nudix hydrolase" evidence="10">
    <location>
        <begin position="338"/>
        <end position="465"/>
    </location>
</feature>
<dbReference type="Pfam" id="PF09296">
    <property type="entry name" value="NUDIX-like"/>
    <property type="match status" value="1"/>
</dbReference>
<comment type="similarity">
    <text evidence="3">Belongs to the Nudix hydrolase family. NudC subfamily.</text>
</comment>